<dbReference type="OrthoDB" id="9799749at2"/>
<dbReference type="STRING" id="43775.SAMN04489760_12514"/>
<evidence type="ECO:0000313" key="11">
    <source>
        <dbReference type="EMBL" id="SEM59505.1"/>
    </source>
</evidence>
<dbReference type="PROSITE" id="PS50905">
    <property type="entry name" value="FERRITIN_LIKE"/>
    <property type="match status" value="1"/>
</dbReference>
<comment type="function">
    <text evidence="6">May provide oxidative stress protection via catalytic reduction of intracellular hydrogen peroxide.</text>
</comment>
<dbReference type="SUPFAM" id="SSF47240">
    <property type="entry name" value="Ferritin-like"/>
    <property type="match status" value="1"/>
</dbReference>
<dbReference type="RefSeq" id="WP_093884279.1">
    <property type="nucleotide sequence ID" value="NZ_FOBS01000025.1"/>
</dbReference>
<dbReference type="GO" id="GO:0016491">
    <property type="term" value="F:oxidoreductase activity"/>
    <property type="evidence" value="ECO:0007669"/>
    <property type="project" value="InterPro"/>
</dbReference>
<dbReference type="Pfam" id="PF21349">
    <property type="entry name" value="RUBY_RBDX"/>
    <property type="match status" value="1"/>
</dbReference>
<gene>
    <name evidence="11" type="ORF">SAMN04489760_12514</name>
</gene>
<name>A0A1H7ZMF1_9BACT</name>
<dbReference type="GO" id="GO:0005506">
    <property type="term" value="F:iron ion binding"/>
    <property type="evidence" value="ECO:0007669"/>
    <property type="project" value="InterPro"/>
</dbReference>
<keyword evidence="12" id="KW-1185">Reference proteome</keyword>
<dbReference type="AlphaFoldDB" id="A0A1H7ZMF1"/>
<feature type="domain" description="Ferritin-like diiron" evidence="10">
    <location>
        <begin position="3"/>
        <end position="146"/>
    </location>
</feature>
<dbReference type="InterPro" id="IPR024934">
    <property type="entry name" value="Rubredoxin-like_dom"/>
</dbReference>
<evidence type="ECO:0000256" key="7">
    <source>
        <dbReference type="ARBA" id="ARBA00063441"/>
    </source>
</evidence>
<feature type="domain" description="Rubredoxin-like" evidence="9">
    <location>
        <begin position="153"/>
        <end position="190"/>
    </location>
</feature>
<dbReference type="InterPro" id="IPR012347">
    <property type="entry name" value="Ferritin-like"/>
</dbReference>
<dbReference type="SUPFAM" id="SSF57802">
    <property type="entry name" value="Rubredoxin-like"/>
    <property type="match status" value="1"/>
</dbReference>
<dbReference type="EMBL" id="FOBS01000025">
    <property type="protein sequence ID" value="SEM59505.1"/>
    <property type="molecule type" value="Genomic_DNA"/>
</dbReference>
<proteinExistence type="predicted"/>
<dbReference type="InterPro" id="IPR009040">
    <property type="entry name" value="Ferritin-like_diiron"/>
</dbReference>
<evidence type="ECO:0000256" key="3">
    <source>
        <dbReference type="ARBA" id="ARBA00022723"/>
    </source>
</evidence>
<dbReference type="PANTHER" id="PTHR43865:SF1">
    <property type="entry name" value="RUBRERYTHRIN-RELATED"/>
    <property type="match status" value="1"/>
</dbReference>
<evidence type="ECO:0000256" key="4">
    <source>
        <dbReference type="ARBA" id="ARBA00022982"/>
    </source>
</evidence>
<comment type="subunit">
    <text evidence="7">Homodimer. Possesses two rubredoxin-like centers and two non-sulfur oxo-bridged di-iron centers per dimer.</text>
</comment>
<dbReference type="Gene3D" id="2.20.28.10">
    <property type="match status" value="1"/>
</dbReference>
<dbReference type="PANTHER" id="PTHR43865">
    <property type="entry name" value="RUBRERYTHRIN-RELATED"/>
    <property type="match status" value="1"/>
</dbReference>
<keyword evidence="3" id="KW-0479">Metal-binding</keyword>
<dbReference type="CDD" id="cd01041">
    <property type="entry name" value="Rubrerythrin"/>
    <property type="match status" value="1"/>
</dbReference>
<reference evidence="11 12" key="1">
    <citation type="submission" date="2016-10" db="EMBL/GenBank/DDBJ databases">
        <authorList>
            <person name="de Groot N.N."/>
        </authorList>
    </citation>
    <scope>NUCLEOTIDE SEQUENCE [LARGE SCALE GENOMIC DNA]</scope>
    <source>
        <strain evidence="11 12">DSM 8423</strain>
    </source>
</reference>
<evidence type="ECO:0000256" key="1">
    <source>
        <dbReference type="ARBA" id="ARBA00001965"/>
    </source>
</evidence>
<evidence type="ECO:0000256" key="6">
    <source>
        <dbReference type="ARBA" id="ARBA00055868"/>
    </source>
</evidence>
<sequence>MASLKGTKTEQNLLKSFAGESQARNRYNYFASQAKKEGYEQISFIFSDTADNEKEHAKRFFKFMEGGMVEITASYPAGLIGSTAENLAAAAAGEYEEWSDLYPEFAKVADEEGFPEIANVWREIAEAETGHEIRYRKLLANVQEGKVFKKDASVKWRCRNCGYISEGAEAPDKCPACDHEQAYQELFVENY</sequence>
<evidence type="ECO:0000256" key="2">
    <source>
        <dbReference type="ARBA" id="ARBA00022448"/>
    </source>
</evidence>
<accession>A0A1H7ZMF1</accession>
<comment type="cofactor">
    <cofactor evidence="1">
        <name>Fe(3+)</name>
        <dbReference type="ChEBI" id="CHEBI:29034"/>
    </cofactor>
</comment>
<dbReference type="Pfam" id="PF02915">
    <property type="entry name" value="Rubrerythrin"/>
    <property type="match status" value="1"/>
</dbReference>
<dbReference type="Proteomes" id="UP000198744">
    <property type="component" value="Unassembled WGS sequence"/>
</dbReference>
<keyword evidence="4" id="KW-0249">Electron transport</keyword>
<dbReference type="NCBIfam" id="NF045767">
    <property type="entry name" value="RuberyRbr"/>
    <property type="match status" value="1"/>
</dbReference>
<keyword evidence="5" id="KW-0408">Iron</keyword>
<dbReference type="FunFam" id="2.20.28.10:FF:000018">
    <property type="entry name" value="Rubrerythrin"/>
    <property type="match status" value="1"/>
</dbReference>
<dbReference type="CDD" id="cd00729">
    <property type="entry name" value="rubredoxin_SM"/>
    <property type="match status" value="1"/>
</dbReference>
<protein>
    <recommendedName>
        <fullName evidence="8">Rubrerythrin</fullName>
    </recommendedName>
</protein>
<evidence type="ECO:0000259" key="9">
    <source>
        <dbReference type="PROSITE" id="PS50903"/>
    </source>
</evidence>
<keyword evidence="2" id="KW-0813">Transport</keyword>
<dbReference type="InterPro" id="IPR009078">
    <property type="entry name" value="Ferritin-like_SF"/>
</dbReference>
<evidence type="ECO:0000256" key="5">
    <source>
        <dbReference type="ARBA" id="ARBA00023004"/>
    </source>
</evidence>
<evidence type="ECO:0000313" key="12">
    <source>
        <dbReference type="Proteomes" id="UP000198744"/>
    </source>
</evidence>
<dbReference type="PROSITE" id="PS50903">
    <property type="entry name" value="RUBREDOXIN_LIKE"/>
    <property type="match status" value="1"/>
</dbReference>
<organism evidence="11 12">
    <name type="scientific">Syntrophus gentianae</name>
    <dbReference type="NCBI Taxonomy" id="43775"/>
    <lineage>
        <taxon>Bacteria</taxon>
        <taxon>Pseudomonadati</taxon>
        <taxon>Thermodesulfobacteriota</taxon>
        <taxon>Syntrophia</taxon>
        <taxon>Syntrophales</taxon>
        <taxon>Syntrophaceae</taxon>
        <taxon>Syntrophus</taxon>
    </lineage>
</organism>
<dbReference type="Gene3D" id="1.20.1260.10">
    <property type="match status" value="1"/>
</dbReference>
<dbReference type="InterPro" id="IPR003251">
    <property type="entry name" value="Rr_diiron-bd_dom"/>
</dbReference>
<dbReference type="InterPro" id="IPR048574">
    <property type="entry name" value="RUBY_RBDX"/>
</dbReference>
<evidence type="ECO:0000259" key="10">
    <source>
        <dbReference type="PROSITE" id="PS50905"/>
    </source>
</evidence>
<dbReference type="InterPro" id="IPR052364">
    <property type="entry name" value="Rubrerythrin"/>
</dbReference>
<evidence type="ECO:0000256" key="8">
    <source>
        <dbReference type="ARBA" id="ARBA00069213"/>
    </source>
</evidence>